<dbReference type="WBParaSite" id="ES5_v2.g14719.t1">
    <property type="protein sequence ID" value="ES5_v2.g14719.t1"/>
    <property type="gene ID" value="ES5_v2.g14719"/>
</dbReference>
<organism evidence="1 2">
    <name type="scientific">Panagrolaimus sp. ES5</name>
    <dbReference type="NCBI Taxonomy" id="591445"/>
    <lineage>
        <taxon>Eukaryota</taxon>
        <taxon>Metazoa</taxon>
        <taxon>Ecdysozoa</taxon>
        <taxon>Nematoda</taxon>
        <taxon>Chromadorea</taxon>
        <taxon>Rhabditida</taxon>
        <taxon>Tylenchina</taxon>
        <taxon>Panagrolaimomorpha</taxon>
        <taxon>Panagrolaimoidea</taxon>
        <taxon>Panagrolaimidae</taxon>
        <taxon>Panagrolaimus</taxon>
    </lineage>
</organism>
<reference evidence="2" key="1">
    <citation type="submission" date="2022-11" db="UniProtKB">
        <authorList>
            <consortium name="WormBaseParasite"/>
        </authorList>
    </citation>
    <scope>IDENTIFICATION</scope>
</reference>
<accession>A0AC34FBN0</accession>
<dbReference type="Proteomes" id="UP000887579">
    <property type="component" value="Unplaced"/>
</dbReference>
<sequence>MKEKVEAKVEITDFNAKIVELAVEYFYDRKIFKPLKVDELVDLLQFSEKYDIQDLKSEVEHHLIIKVRPKNIYQISNPSINANSQKLKDVCIQSMNFYQNQKIPFDERTKLNEEFVAELNLNADSLFVVD</sequence>
<protein>
    <submittedName>
        <fullName evidence="2">BTB domain-containing protein</fullName>
    </submittedName>
</protein>
<name>A0AC34FBN0_9BILA</name>
<proteinExistence type="predicted"/>
<evidence type="ECO:0000313" key="2">
    <source>
        <dbReference type="WBParaSite" id="ES5_v2.g14719.t1"/>
    </source>
</evidence>
<evidence type="ECO:0000313" key="1">
    <source>
        <dbReference type="Proteomes" id="UP000887579"/>
    </source>
</evidence>